<reference evidence="1" key="1">
    <citation type="submission" date="2022-11" db="EMBL/GenBank/DDBJ databases">
        <title>beta-Carotene-producing bacterium, Jeongeuplla avenae sp. nov., alleviates the salt stress of Arabidopsis seedlings.</title>
        <authorList>
            <person name="Jiang L."/>
            <person name="Lee J."/>
        </authorList>
    </citation>
    <scope>NUCLEOTIDE SEQUENCE</scope>
    <source>
        <strain evidence="1">DY_R2A_6</strain>
    </source>
</reference>
<evidence type="ECO:0000313" key="1">
    <source>
        <dbReference type="EMBL" id="WAJ27756.1"/>
    </source>
</evidence>
<dbReference type="EMBL" id="CP113520">
    <property type="protein sequence ID" value="WAJ27756.1"/>
    <property type="molecule type" value="Genomic_DNA"/>
</dbReference>
<protein>
    <submittedName>
        <fullName evidence="1">Uncharacterized protein</fullName>
    </submittedName>
</protein>
<gene>
    <name evidence="1" type="ORF">OXU80_23400</name>
</gene>
<proteinExistence type="predicted"/>
<keyword evidence="2" id="KW-1185">Reference proteome</keyword>
<accession>A0ACD4NLQ5</accession>
<evidence type="ECO:0000313" key="2">
    <source>
        <dbReference type="Proteomes" id="UP001163223"/>
    </source>
</evidence>
<dbReference type="Proteomes" id="UP001163223">
    <property type="component" value="Chromosome"/>
</dbReference>
<sequence>MFVDFRAEPMPPPPPRPEPKRPRLTPGQQRGLAAIVGFNVLLLLLAPVGGATIVGALIALIG</sequence>
<name>A0ACD4NLQ5_9HYPH</name>
<organism evidence="1 2">
    <name type="scientific">Antarcticirhabdus aurantiaca</name>
    <dbReference type="NCBI Taxonomy" id="2606717"/>
    <lineage>
        <taxon>Bacteria</taxon>
        <taxon>Pseudomonadati</taxon>
        <taxon>Pseudomonadota</taxon>
        <taxon>Alphaproteobacteria</taxon>
        <taxon>Hyphomicrobiales</taxon>
        <taxon>Aurantimonadaceae</taxon>
        <taxon>Antarcticirhabdus</taxon>
    </lineage>
</organism>